<evidence type="ECO:0000256" key="1">
    <source>
        <dbReference type="ARBA" id="ARBA00001585"/>
    </source>
</evidence>
<evidence type="ECO:0000256" key="6">
    <source>
        <dbReference type="ARBA" id="ARBA00022438"/>
    </source>
</evidence>
<feature type="domain" description="AB hydrolase-1" evidence="11">
    <location>
        <begin position="68"/>
        <end position="342"/>
    </location>
</feature>
<dbReference type="InterPro" id="IPR029058">
    <property type="entry name" value="AB_hydrolase_fold"/>
</dbReference>
<dbReference type="SUPFAM" id="SSF53474">
    <property type="entry name" value="alpha/beta-Hydrolases"/>
    <property type="match status" value="1"/>
</dbReference>
<evidence type="ECO:0000256" key="2">
    <source>
        <dbReference type="ARBA" id="ARBA00004496"/>
    </source>
</evidence>
<comment type="similarity">
    <text evidence="3">Belongs to the peptidase S33 family.</text>
</comment>
<organism evidence="12">
    <name type="scientific">Caulobacter sp. 73W</name>
    <dbReference type="NCBI Taxonomy" id="3161137"/>
    <lineage>
        <taxon>Bacteria</taxon>
        <taxon>Pseudomonadati</taxon>
        <taxon>Pseudomonadota</taxon>
        <taxon>Alphaproteobacteria</taxon>
        <taxon>Caulobacterales</taxon>
        <taxon>Caulobacteraceae</taxon>
        <taxon>Caulobacter</taxon>
    </lineage>
</organism>
<protein>
    <recommendedName>
        <fullName evidence="5">Proline iminopeptidase</fullName>
        <ecNumber evidence="4">3.4.11.5</ecNumber>
    </recommendedName>
    <alternativeName>
        <fullName evidence="10">Prolyl aminopeptidase</fullName>
    </alternativeName>
</protein>
<dbReference type="InterPro" id="IPR002410">
    <property type="entry name" value="Peptidase_S33"/>
</dbReference>
<evidence type="ECO:0000256" key="5">
    <source>
        <dbReference type="ARBA" id="ARBA00021843"/>
    </source>
</evidence>
<dbReference type="Gene3D" id="3.40.50.1820">
    <property type="entry name" value="alpha/beta hydrolase"/>
    <property type="match status" value="1"/>
</dbReference>
<proteinExistence type="inferred from homology"/>
<evidence type="ECO:0000256" key="8">
    <source>
        <dbReference type="ARBA" id="ARBA00022670"/>
    </source>
</evidence>
<dbReference type="EC" id="3.4.11.5" evidence="4"/>
<evidence type="ECO:0000256" key="3">
    <source>
        <dbReference type="ARBA" id="ARBA00010088"/>
    </source>
</evidence>
<gene>
    <name evidence="12" type="ORF">ABOZ73_15580</name>
</gene>
<evidence type="ECO:0000256" key="7">
    <source>
        <dbReference type="ARBA" id="ARBA00022490"/>
    </source>
</evidence>
<dbReference type="PRINTS" id="PR00793">
    <property type="entry name" value="PROAMNOPTASE"/>
</dbReference>
<dbReference type="RefSeq" id="WP_369059037.1">
    <property type="nucleotide sequence ID" value="NZ_CP158375.1"/>
</dbReference>
<dbReference type="InterPro" id="IPR005944">
    <property type="entry name" value="Pro_iminopeptidase"/>
</dbReference>
<keyword evidence="8" id="KW-0645">Protease</keyword>
<dbReference type="PANTHER" id="PTHR43722">
    <property type="entry name" value="PROLINE IMINOPEPTIDASE"/>
    <property type="match status" value="1"/>
</dbReference>
<evidence type="ECO:0000256" key="4">
    <source>
        <dbReference type="ARBA" id="ARBA00012568"/>
    </source>
</evidence>
<dbReference type="InterPro" id="IPR000073">
    <property type="entry name" value="AB_hydrolase_1"/>
</dbReference>
<dbReference type="Pfam" id="PF00561">
    <property type="entry name" value="Abhydrolase_1"/>
    <property type="match status" value="1"/>
</dbReference>
<dbReference type="GO" id="GO:0004177">
    <property type="term" value="F:aminopeptidase activity"/>
    <property type="evidence" value="ECO:0007669"/>
    <property type="project" value="UniProtKB-KW"/>
</dbReference>
<keyword evidence="9 12" id="KW-0378">Hydrolase</keyword>
<dbReference type="GO" id="GO:0006508">
    <property type="term" value="P:proteolysis"/>
    <property type="evidence" value="ECO:0007669"/>
    <property type="project" value="UniProtKB-KW"/>
</dbReference>
<evidence type="ECO:0000256" key="9">
    <source>
        <dbReference type="ARBA" id="ARBA00022801"/>
    </source>
</evidence>
<dbReference type="PANTHER" id="PTHR43722:SF1">
    <property type="entry name" value="PROLINE IMINOPEPTIDASE"/>
    <property type="match status" value="1"/>
</dbReference>
<dbReference type="EMBL" id="CP158375">
    <property type="protein sequence ID" value="XDO96183.1"/>
    <property type="molecule type" value="Genomic_DNA"/>
</dbReference>
<reference evidence="12" key="1">
    <citation type="submission" date="2024-06" db="EMBL/GenBank/DDBJ databases">
        <title>Caulobacter inopinatus, sp. nov.</title>
        <authorList>
            <person name="Donachie S.P."/>
        </authorList>
    </citation>
    <scope>NUCLEOTIDE SEQUENCE</scope>
    <source>
        <strain evidence="12">73W</strain>
    </source>
</reference>
<evidence type="ECO:0000259" key="11">
    <source>
        <dbReference type="Pfam" id="PF00561"/>
    </source>
</evidence>
<accession>A0AB39KS86</accession>
<name>A0AB39KS86_9CAUL</name>
<keyword evidence="6" id="KW-0031">Aminopeptidase</keyword>
<comment type="catalytic activity">
    <reaction evidence="1">
        <text>Release of N-terminal proline from a peptide.</text>
        <dbReference type="EC" id="3.4.11.5"/>
    </reaction>
</comment>
<dbReference type="AlphaFoldDB" id="A0AB39KS86"/>
<dbReference type="GO" id="GO:0005737">
    <property type="term" value="C:cytoplasm"/>
    <property type="evidence" value="ECO:0007669"/>
    <property type="project" value="UniProtKB-SubCell"/>
</dbReference>
<evidence type="ECO:0000313" key="12">
    <source>
        <dbReference type="EMBL" id="XDO96183.1"/>
    </source>
</evidence>
<keyword evidence="7" id="KW-0963">Cytoplasm</keyword>
<comment type="subcellular location">
    <subcellularLocation>
        <location evidence="2">Cytoplasm</location>
    </subcellularLocation>
</comment>
<evidence type="ECO:0000256" key="10">
    <source>
        <dbReference type="ARBA" id="ARBA00029605"/>
    </source>
</evidence>
<sequence>MAGAAVGQPAQAPQPSAEAREAAYGIVRPMIADMGKISTPTGIETVETVRLGGMDQWISIRGMARENPVLIYVHGGPGASEMGRSWPYQRGWEDYFTVVQWDQRGTGKTLRLNGAKATEPTLSRKRMAEDLIELIAHVRMRTGHDKVILLGHSWGNAIAMDAALAHPEWISAYVGVGPLLEMRKSEAAVYEHVLRIAAERNDEVALKELRSIAPYPGKGDIPIASLGLVRKWVGIYGGLAAYRDNANFYFRAARVSPYFDLAERQAIDEGGLLSVTKLISELSDADMAGVRSVSFPTFMFVGRHDLTTPPEVTTAWLQRLKAPAKEVVWFEHSAHLAPHEEPGRFLVSLVQTVRPHAMVGQKNTRAKAPSRRAPVRP</sequence>